<dbReference type="InterPro" id="IPR000953">
    <property type="entry name" value="Chromo/chromo_shadow_dom"/>
</dbReference>
<dbReference type="GO" id="GO:0016887">
    <property type="term" value="F:ATP hydrolysis activity"/>
    <property type="evidence" value="ECO:0007669"/>
    <property type="project" value="TreeGrafter"/>
</dbReference>
<dbReference type="Pfam" id="PF00385">
    <property type="entry name" value="Chromo"/>
    <property type="match status" value="1"/>
</dbReference>
<feature type="compositionally biased region" description="Polar residues" evidence="10">
    <location>
        <begin position="1375"/>
        <end position="1385"/>
    </location>
</feature>
<evidence type="ECO:0000313" key="16">
    <source>
        <dbReference type="Proteomes" id="UP000799640"/>
    </source>
</evidence>
<sequence>MACKSMLLLLALCPFLAVQSGPDSATFPLHEPHQSLDEIHLHVHDNGHVKSSSDSQPSDAQERSPYAPSSPSVTAGSVANGVDDSDVSSDDNLHGDTGSSEDADYEEDTGPRQARSLRDTRSSTTESTARKRKSSLEFDDEVMANPDLYGLRRSGRPSNAKNRRIVDSSDEEDASDEDDNSSSYENVHRKRVRRKPSASTQAKASKRASPALPAHHSDSDSDVYVGARRNILTKKQKQHRMRVAAGLVAPTQGDVRFSTRRAAKVASYNEEELDSFEEDSENTPYEYVVTAEDNSPAIDIVLDHRVLEGVTLTPDSGKDDFEYFIKWQGKAHIHSSWETFSTLKGYRGYRRLENYFRKIVLTEIYYATDPDVVLEDKERWALDREVTATALKEYQEVERVIGSSHTDEGIEYYVKWKGLFYDSCTWEQESLVNEIAQVEIDRYLNRSQKISVSDRLVNGRGDYRVFKHQPSYIKHGELREFQILGVNFLCRNWCLSKNVMLADEMGLGKTVQTVSFLSWLRHEKNQQGPFIIIVPLSTMPAWAETFNNWTPDMNYVVYNGNEAARTIIRDYELLVNGDPRKTRFNVLLTTYEYVLFDYSFLSQIKWQFMAIDEAHRLKNRDSQLYSRLAEMKVQSRLLITGTPMQNNLEELRALMDFLMPGEIEIDKDIDLQSDAARHQIDELTHAIRPYMLRRTKQLVEKDLPPKTEKIIRVELSDVQLEYYKNILTRNYAELNKGSKGQKQSLLNIMMELKKASNHPFMFPNAEDRILDGKNRREDILRALITSSGKMMLLDRLLDKLKKDGHRVLIFSQMVKMLDILSDYLNLRGYQHQRLDGTMTSASRRQGIDHFNAPDSDDFCYILSTRAGGLGINLMTADTVILFDSDWNPQADLQAMARAHRIGQKNPVMVYRFVSKDTVEEEVLERARNKLMLEFLTIQRGVTDSEMQQLAKKGANFAEPTSADDISRILKRRGQKMFEQNDNQKKLEELDIDAVLATAEEHKTEQPEGITADGGEEFLRSFEYTDVKIDLEWDEIIPKERLEAIQAEEKRKADDTYLASVIEQNTTRKRKAAALDQREQRAAKKKAREAAKEAADDVDQSDDQHVTPTQPLNESETRRLIKAYERYGAFQEKGEDIAKDAGLTNRDPDFLKGILDDLLDRSRKLLEEERQRQLAMEKEANKSLTKKDKKAVIFTFKGVNRCNAETLIQRESEMRLIREAVATVPDRKSFRIPEATKAAEYSRPWTAREDGMLIVGISKHGWGAWADIRDDPELGLADKVFLEEQRAEKKAERKQNEDANAKKPTQVHLIRRANYLISVLKDKASNGTDPAAKKLLENHHRSKKRVRGTSDAPAGSPAPNGMSSRKGHRDSDRPRNNGNGHSSSRPSLDRRADDSGRDLKRRADESDRDSKRRKYADNDRRRPENHKRHSAGTDARRRQSDVAHQDEDHRRHTVKREDSDRHRRTDEPRAHNGLVTRTPKPDHTPNPKKSEPDASKKEASAQWDDVYKTMFTPVSTQMRDFVASSRDTSLTPQERLDKMRGLLLVIGDFVVTLGRKGDGASLEKLWGYVGHKCFKGSPAAKASTFYHKSKALAANGTGSK</sequence>
<feature type="compositionally biased region" description="Basic and acidic residues" evidence="10">
    <location>
        <begin position="1386"/>
        <end position="1421"/>
    </location>
</feature>
<proteinExistence type="inferred from homology"/>
<dbReference type="InterPro" id="IPR009057">
    <property type="entry name" value="Homeodomain-like_sf"/>
</dbReference>
<dbReference type="Gene3D" id="2.40.50.40">
    <property type="match status" value="2"/>
</dbReference>
<feature type="compositionally biased region" description="Basic and acidic residues" evidence="10">
    <location>
        <begin position="1433"/>
        <end position="1469"/>
    </location>
</feature>
<comment type="subunit">
    <text evidence="3">Component of the NuA4 histone acetyltransferase complex.</text>
</comment>
<dbReference type="InterPro" id="IPR000330">
    <property type="entry name" value="SNF2_N"/>
</dbReference>
<dbReference type="SUPFAM" id="SSF46689">
    <property type="entry name" value="Homeodomain-like"/>
    <property type="match status" value="1"/>
</dbReference>
<feature type="compositionally biased region" description="Polar residues" evidence="10">
    <location>
        <begin position="67"/>
        <end position="77"/>
    </location>
</feature>
<dbReference type="GO" id="GO:0003682">
    <property type="term" value="F:chromatin binding"/>
    <property type="evidence" value="ECO:0007669"/>
    <property type="project" value="TreeGrafter"/>
</dbReference>
<dbReference type="PANTHER" id="PTHR45623:SF14">
    <property type="entry name" value="CHROMODOMAIN-HELICASE-DNA-BINDING PROTEIN 1"/>
    <property type="match status" value="1"/>
</dbReference>
<dbReference type="GO" id="GO:0005634">
    <property type="term" value="C:nucleus"/>
    <property type="evidence" value="ECO:0007669"/>
    <property type="project" value="UniProtKB-SubCell"/>
</dbReference>
<dbReference type="SMART" id="SM00490">
    <property type="entry name" value="HELICc"/>
    <property type="match status" value="1"/>
</dbReference>
<protein>
    <submittedName>
        <fullName evidence="15">Uncharacterized protein</fullName>
    </submittedName>
</protein>
<feature type="domain" description="Helicase C-terminal" evidence="14">
    <location>
        <begin position="792"/>
        <end position="950"/>
    </location>
</feature>
<dbReference type="Gene3D" id="1.10.10.60">
    <property type="entry name" value="Homeodomain-like"/>
    <property type="match status" value="1"/>
</dbReference>
<dbReference type="CDD" id="cd18659">
    <property type="entry name" value="CD2_tandem"/>
    <property type="match status" value="1"/>
</dbReference>
<dbReference type="Gene3D" id="3.40.50.10810">
    <property type="entry name" value="Tandem AAA-ATPase domain"/>
    <property type="match status" value="1"/>
</dbReference>
<evidence type="ECO:0000259" key="13">
    <source>
        <dbReference type="PROSITE" id="PS51192"/>
    </source>
</evidence>
<dbReference type="Pfam" id="PF00271">
    <property type="entry name" value="Helicase_C"/>
    <property type="match status" value="1"/>
</dbReference>
<keyword evidence="6" id="KW-0378">Hydrolase</keyword>
<dbReference type="GO" id="GO:0005524">
    <property type="term" value="F:ATP binding"/>
    <property type="evidence" value="ECO:0007669"/>
    <property type="project" value="UniProtKB-KW"/>
</dbReference>
<dbReference type="Proteomes" id="UP000799640">
    <property type="component" value="Unassembled WGS sequence"/>
</dbReference>
<dbReference type="Pfam" id="PF23588">
    <property type="entry name" value="HTH_CHD1_Hrp3"/>
    <property type="match status" value="1"/>
</dbReference>
<gene>
    <name evidence="15" type="ORF">EJ06DRAFT_521086</name>
</gene>
<feature type="chain" id="PRO_5026240179" evidence="11">
    <location>
        <begin position="21"/>
        <end position="1599"/>
    </location>
</feature>
<reference evidence="15" key="1">
    <citation type="journal article" date="2020" name="Stud. Mycol.">
        <title>101 Dothideomycetes genomes: a test case for predicting lifestyles and emergence of pathogens.</title>
        <authorList>
            <person name="Haridas S."/>
            <person name="Albert R."/>
            <person name="Binder M."/>
            <person name="Bloem J."/>
            <person name="Labutti K."/>
            <person name="Salamov A."/>
            <person name="Andreopoulos B."/>
            <person name="Baker S."/>
            <person name="Barry K."/>
            <person name="Bills G."/>
            <person name="Bluhm B."/>
            <person name="Cannon C."/>
            <person name="Castanera R."/>
            <person name="Culley D."/>
            <person name="Daum C."/>
            <person name="Ezra D."/>
            <person name="Gonzalez J."/>
            <person name="Henrissat B."/>
            <person name="Kuo A."/>
            <person name="Liang C."/>
            <person name="Lipzen A."/>
            <person name="Lutzoni F."/>
            <person name="Magnuson J."/>
            <person name="Mondo S."/>
            <person name="Nolan M."/>
            <person name="Ohm R."/>
            <person name="Pangilinan J."/>
            <person name="Park H.-J."/>
            <person name="Ramirez L."/>
            <person name="Alfaro M."/>
            <person name="Sun H."/>
            <person name="Tritt A."/>
            <person name="Yoshinaga Y."/>
            <person name="Zwiers L.-H."/>
            <person name="Turgeon B."/>
            <person name="Goodwin S."/>
            <person name="Spatafora J."/>
            <person name="Crous P."/>
            <person name="Grigoriev I."/>
        </authorList>
    </citation>
    <scope>NUCLEOTIDE SEQUENCE</scope>
    <source>
        <strain evidence="15">CBS 262.69</strain>
    </source>
</reference>
<keyword evidence="4" id="KW-0677">Repeat</keyword>
<evidence type="ECO:0000256" key="3">
    <source>
        <dbReference type="ARBA" id="ARBA00011353"/>
    </source>
</evidence>
<dbReference type="GO" id="GO:0034728">
    <property type="term" value="P:nucleosome organization"/>
    <property type="evidence" value="ECO:0007669"/>
    <property type="project" value="TreeGrafter"/>
</dbReference>
<evidence type="ECO:0000256" key="10">
    <source>
        <dbReference type="SAM" id="MobiDB-lite"/>
    </source>
</evidence>
<feature type="compositionally biased region" description="Basic and acidic residues" evidence="10">
    <location>
        <begin position="1286"/>
        <end position="1300"/>
    </location>
</feature>
<keyword evidence="9" id="KW-0539">Nucleus</keyword>
<evidence type="ECO:0000256" key="11">
    <source>
        <dbReference type="SAM" id="SignalP"/>
    </source>
</evidence>
<dbReference type="InterPro" id="IPR027417">
    <property type="entry name" value="P-loop_NTPase"/>
</dbReference>
<dbReference type="SMART" id="SM01176">
    <property type="entry name" value="DUF4208"/>
    <property type="match status" value="1"/>
</dbReference>
<dbReference type="PROSITE" id="PS51194">
    <property type="entry name" value="HELICASE_CTER"/>
    <property type="match status" value="1"/>
</dbReference>
<feature type="region of interest" description="Disordered" evidence="10">
    <location>
        <begin position="46"/>
        <end position="223"/>
    </location>
</feature>
<keyword evidence="5" id="KW-0547">Nucleotide-binding</keyword>
<feature type="domain" description="Chromo" evidence="12">
    <location>
        <begin position="395"/>
        <end position="455"/>
    </location>
</feature>
<dbReference type="Pfam" id="PF00176">
    <property type="entry name" value="SNF2-rel_dom"/>
    <property type="match status" value="1"/>
</dbReference>
<feature type="region of interest" description="Disordered" evidence="10">
    <location>
        <begin position="1067"/>
        <end position="1114"/>
    </location>
</feature>
<dbReference type="InterPro" id="IPR025260">
    <property type="entry name" value="CHD1-like_C"/>
</dbReference>
<dbReference type="GO" id="GO:0042393">
    <property type="term" value="F:histone binding"/>
    <property type="evidence" value="ECO:0007669"/>
    <property type="project" value="TreeGrafter"/>
</dbReference>
<evidence type="ECO:0000313" key="15">
    <source>
        <dbReference type="EMBL" id="KAF2401222.1"/>
    </source>
</evidence>
<dbReference type="InterPro" id="IPR016197">
    <property type="entry name" value="Chromo-like_dom_sf"/>
</dbReference>
<accession>A0A6G1HYY8</accession>
<dbReference type="Gene3D" id="6.10.140.1440">
    <property type="match status" value="1"/>
</dbReference>
<dbReference type="GO" id="GO:0000785">
    <property type="term" value="C:chromatin"/>
    <property type="evidence" value="ECO:0007669"/>
    <property type="project" value="TreeGrafter"/>
</dbReference>
<feature type="compositionally biased region" description="Acidic residues" evidence="10">
    <location>
        <begin position="168"/>
        <end position="180"/>
    </location>
</feature>
<feature type="region of interest" description="Disordered" evidence="10">
    <location>
        <begin position="1286"/>
        <end position="1305"/>
    </location>
</feature>
<dbReference type="SMART" id="SM00298">
    <property type="entry name" value="CHROMO"/>
    <property type="match status" value="2"/>
</dbReference>
<evidence type="ECO:0000256" key="1">
    <source>
        <dbReference type="ARBA" id="ARBA00004123"/>
    </source>
</evidence>
<evidence type="ECO:0000256" key="5">
    <source>
        <dbReference type="ARBA" id="ARBA00022741"/>
    </source>
</evidence>
<dbReference type="Gene3D" id="3.40.50.300">
    <property type="entry name" value="P-loop containing nucleotide triphosphate hydrolases"/>
    <property type="match status" value="1"/>
</dbReference>
<dbReference type="GO" id="GO:0003677">
    <property type="term" value="F:DNA binding"/>
    <property type="evidence" value="ECO:0007669"/>
    <property type="project" value="UniProtKB-KW"/>
</dbReference>
<name>A0A6G1HYY8_9PEZI</name>
<dbReference type="PANTHER" id="PTHR45623">
    <property type="entry name" value="CHROMODOMAIN-HELICASE-DNA-BINDING PROTEIN 3-RELATED-RELATED"/>
    <property type="match status" value="1"/>
</dbReference>
<dbReference type="PROSITE" id="PS50013">
    <property type="entry name" value="CHROMO_2"/>
    <property type="match status" value="2"/>
</dbReference>
<comment type="subcellular location">
    <subcellularLocation>
        <location evidence="1">Nucleus</location>
    </subcellularLocation>
</comment>
<keyword evidence="8" id="KW-0238">DNA-binding</keyword>
<dbReference type="InterPro" id="IPR014001">
    <property type="entry name" value="Helicase_ATP-bd"/>
</dbReference>
<feature type="compositionally biased region" description="Acidic residues" evidence="10">
    <location>
        <begin position="99"/>
        <end position="108"/>
    </location>
</feature>
<feature type="signal peptide" evidence="11">
    <location>
        <begin position="1"/>
        <end position="20"/>
    </location>
</feature>
<dbReference type="SMART" id="SM00487">
    <property type="entry name" value="DEXDc"/>
    <property type="match status" value="1"/>
</dbReference>
<dbReference type="CDD" id="cd18793">
    <property type="entry name" value="SF2_C_SNF"/>
    <property type="match status" value="1"/>
</dbReference>
<organism evidence="15 16">
    <name type="scientific">Trichodelitschia bisporula</name>
    <dbReference type="NCBI Taxonomy" id="703511"/>
    <lineage>
        <taxon>Eukaryota</taxon>
        <taxon>Fungi</taxon>
        <taxon>Dikarya</taxon>
        <taxon>Ascomycota</taxon>
        <taxon>Pezizomycotina</taxon>
        <taxon>Dothideomycetes</taxon>
        <taxon>Dothideomycetes incertae sedis</taxon>
        <taxon>Phaeotrichales</taxon>
        <taxon>Phaeotrichaceae</taxon>
        <taxon>Trichodelitschia</taxon>
    </lineage>
</organism>
<evidence type="ECO:0000256" key="4">
    <source>
        <dbReference type="ARBA" id="ARBA00022737"/>
    </source>
</evidence>
<keyword evidence="7" id="KW-0067">ATP-binding</keyword>
<dbReference type="SUPFAM" id="SSF54160">
    <property type="entry name" value="Chromo domain-like"/>
    <property type="match status" value="2"/>
</dbReference>
<dbReference type="GO" id="GO:0140658">
    <property type="term" value="F:ATP-dependent chromatin remodeler activity"/>
    <property type="evidence" value="ECO:0007669"/>
    <property type="project" value="TreeGrafter"/>
</dbReference>
<evidence type="ECO:0000256" key="2">
    <source>
        <dbReference type="ARBA" id="ARBA00007025"/>
    </source>
</evidence>
<dbReference type="PROSITE" id="PS51192">
    <property type="entry name" value="HELICASE_ATP_BIND_1"/>
    <property type="match status" value="1"/>
</dbReference>
<dbReference type="InterPro" id="IPR001650">
    <property type="entry name" value="Helicase_C-like"/>
</dbReference>
<feature type="domain" description="Helicase ATP-binding" evidence="13">
    <location>
        <begin position="490"/>
        <end position="661"/>
    </location>
</feature>
<evidence type="ECO:0000256" key="6">
    <source>
        <dbReference type="ARBA" id="ARBA00022801"/>
    </source>
</evidence>
<dbReference type="SUPFAM" id="SSF52540">
    <property type="entry name" value="P-loop containing nucleoside triphosphate hydrolases"/>
    <property type="match status" value="2"/>
</dbReference>
<evidence type="ECO:0000256" key="7">
    <source>
        <dbReference type="ARBA" id="ARBA00022840"/>
    </source>
</evidence>
<keyword evidence="16" id="KW-1185">Reference proteome</keyword>
<dbReference type="OrthoDB" id="5857104at2759"/>
<keyword evidence="11" id="KW-0732">Signal</keyword>
<feature type="compositionally biased region" description="Basic and acidic residues" evidence="10">
    <location>
        <begin position="1478"/>
        <end position="1498"/>
    </location>
</feature>
<dbReference type="InterPro" id="IPR056302">
    <property type="entry name" value="CHD1-2/Hrp3_HTH"/>
</dbReference>
<feature type="region of interest" description="Disordered" evidence="10">
    <location>
        <begin position="1324"/>
        <end position="1500"/>
    </location>
</feature>
<evidence type="ECO:0000259" key="12">
    <source>
        <dbReference type="PROSITE" id="PS50013"/>
    </source>
</evidence>
<feature type="domain" description="Chromo" evidence="12">
    <location>
        <begin position="296"/>
        <end position="358"/>
    </location>
</feature>
<dbReference type="InterPro" id="IPR049730">
    <property type="entry name" value="SNF2/RAD54-like_C"/>
</dbReference>
<dbReference type="InterPro" id="IPR023780">
    <property type="entry name" value="Chromo_domain"/>
</dbReference>
<dbReference type="FunFam" id="3.40.50.300:FF:000130">
    <property type="entry name" value="Chromodomain-helicase-DNA-binding protein 2 isoform 1"/>
    <property type="match status" value="1"/>
</dbReference>
<feature type="compositionally biased region" description="Basic and acidic residues" evidence="10">
    <location>
        <begin position="1075"/>
        <end position="1094"/>
    </location>
</feature>
<comment type="similarity">
    <text evidence="2">Belongs to the SNF2/RAD54 helicase family.</text>
</comment>
<feature type="compositionally biased region" description="Polar residues" evidence="10">
    <location>
        <begin position="49"/>
        <end position="59"/>
    </location>
</feature>
<evidence type="ECO:0000256" key="8">
    <source>
        <dbReference type="ARBA" id="ARBA00023125"/>
    </source>
</evidence>
<evidence type="ECO:0000259" key="14">
    <source>
        <dbReference type="PROSITE" id="PS51194"/>
    </source>
</evidence>
<dbReference type="InterPro" id="IPR038718">
    <property type="entry name" value="SNF2-like_sf"/>
</dbReference>
<evidence type="ECO:0000256" key="9">
    <source>
        <dbReference type="ARBA" id="ARBA00023242"/>
    </source>
</evidence>
<dbReference type="EMBL" id="ML996693">
    <property type="protein sequence ID" value="KAF2401222.1"/>
    <property type="molecule type" value="Genomic_DNA"/>
</dbReference>